<dbReference type="GO" id="GO:0000981">
    <property type="term" value="F:DNA-binding transcription factor activity, RNA polymerase II-specific"/>
    <property type="evidence" value="ECO:0007669"/>
    <property type="project" value="TreeGrafter"/>
</dbReference>
<evidence type="ECO:0000256" key="1">
    <source>
        <dbReference type="ARBA" id="ARBA00004123"/>
    </source>
</evidence>
<dbReference type="PANTHER" id="PTHR45881:SF7">
    <property type="entry name" value="CHECKPOINT SUPPRESSOR 1-LIKE, ISOFORM A-RELATED"/>
    <property type="match status" value="1"/>
</dbReference>
<dbReference type="Gene3D" id="2.60.200.20">
    <property type="match status" value="1"/>
</dbReference>
<feature type="domain" description="FHA" evidence="9">
    <location>
        <begin position="301"/>
        <end position="355"/>
    </location>
</feature>
<evidence type="ECO:0000313" key="11">
    <source>
        <dbReference type="EnsemblMetazoa" id="GPAI017559-PA"/>
    </source>
</evidence>
<dbReference type="InterPro" id="IPR001766">
    <property type="entry name" value="Fork_head_dom"/>
</dbReference>
<dbReference type="PANTHER" id="PTHR45881">
    <property type="entry name" value="CHECKPOINT SUPPRESSOR 1-LIKE, ISOFORM A-RELATED"/>
    <property type="match status" value="1"/>
</dbReference>
<dbReference type="PROSITE" id="PS50006">
    <property type="entry name" value="FHA_DOMAIN"/>
    <property type="match status" value="1"/>
</dbReference>
<dbReference type="FunFam" id="1.10.10.10:FF:000030">
    <property type="entry name" value="Forkhead box protein K2"/>
    <property type="match status" value="1"/>
</dbReference>
<keyword evidence="12" id="KW-1185">Reference proteome</keyword>
<evidence type="ECO:0000256" key="3">
    <source>
        <dbReference type="ARBA" id="ARBA00023015"/>
    </source>
</evidence>
<dbReference type="PROSITE" id="PS00657">
    <property type="entry name" value="FORK_HEAD_1"/>
    <property type="match status" value="1"/>
</dbReference>
<evidence type="ECO:0000256" key="5">
    <source>
        <dbReference type="ARBA" id="ARBA00023163"/>
    </source>
</evidence>
<keyword evidence="4 7" id="KW-0238">DNA-binding</keyword>
<dbReference type="InterPro" id="IPR008984">
    <property type="entry name" value="SMAD_FHA_dom_sf"/>
</dbReference>
<protein>
    <recommendedName>
        <fullName evidence="13">Fork-head domain-containing protein</fullName>
    </recommendedName>
</protein>
<dbReference type="SMART" id="SM00339">
    <property type="entry name" value="FH"/>
    <property type="match status" value="1"/>
</dbReference>
<reference evidence="12" key="1">
    <citation type="submission" date="2014-03" db="EMBL/GenBank/DDBJ databases">
        <authorList>
            <person name="Aksoy S."/>
            <person name="Warren W."/>
            <person name="Wilson R.K."/>
        </authorList>
    </citation>
    <scope>NUCLEOTIDE SEQUENCE [LARGE SCALE GENOMIC DNA]</scope>
    <source>
        <strain evidence="12">IAEA</strain>
    </source>
</reference>
<comment type="subcellular location">
    <subcellularLocation>
        <location evidence="1 7">Nucleus</location>
    </subcellularLocation>
</comment>
<dbReference type="Pfam" id="PF00250">
    <property type="entry name" value="Forkhead"/>
    <property type="match status" value="1"/>
</dbReference>
<feature type="domain" description="Fork-head" evidence="10">
    <location>
        <begin position="599"/>
        <end position="695"/>
    </location>
</feature>
<dbReference type="InterPro" id="IPR030456">
    <property type="entry name" value="TF_fork_head_CS_2"/>
</dbReference>
<feature type="compositionally biased region" description="Low complexity" evidence="8">
    <location>
        <begin position="227"/>
        <end position="260"/>
    </location>
</feature>
<keyword evidence="6 7" id="KW-0539">Nucleus</keyword>
<dbReference type="Proteomes" id="UP000092445">
    <property type="component" value="Unassembled WGS sequence"/>
</dbReference>
<feature type="compositionally biased region" description="Low complexity" evidence="8">
    <location>
        <begin position="758"/>
        <end position="777"/>
    </location>
</feature>
<feature type="compositionally biased region" description="Pro residues" evidence="8">
    <location>
        <begin position="268"/>
        <end position="281"/>
    </location>
</feature>
<dbReference type="PROSITE" id="PS00658">
    <property type="entry name" value="FORK_HEAD_2"/>
    <property type="match status" value="1"/>
</dbReference>
<dbReference type="GO" id="GO:0045893">
    <property type="term" value="P:positive regulation of DNA-templated transcription"/>
    <property type="evidence" value="ECO:0007669"/>
    <property type="project" value="UniProtKB-ARBA"/>
</dbReference>
<keyword evidence="3" id="KW-0805">Transcription regulation</keyword>
<evidence type="ECO:0000259" key="9">
    <source>
        <dbReference type="PROSITE" id="PS50006"/>
    </source>
</evidence>
<dbReference type="InterPro" id="IPR036390">
    <property type="entry name" value="WH_DNA-bd_sf"/>
</dbReference>
<dbReference type="InterPro" id="IPR018122">
    <property type="entry name" value="TF_fork_head_CS_1"/>
</dbReference>
<reference evidence="11" key="2">
    <citation type="submission" date="2020-05" db="UniProtKB">
        <authorList>
            <consortium name="EnsemblMetazoa"/>
        </authorList>
    </citation>
    <scope>IDENTIFICATION</scope>
    <source>
        <strain evidence="11">IAEA</strain>
    </source>
</reference>
<dbReference type="SMART" id="SM00240">
    <property type="entry name" value="FHA"/>
    <property type="match status" value="1"/>
</dbReference>
<dbReference type="AlphaFoldDB" id="A0A1A9ZKF4"/>
<evidence type="ECO:0000259" key="10">
    <source>
        <dbReference type="PROSITE" id="PS50039"/>
    </source>
</evidence>
<evidence type="ECO:0000256" key="6">
    <source>
        <dbReference type="ARBA" id="ARBA00023242"/>
    </source>
</evidence>
<evidence type="ECO:0008006" key="13">
    <source>
        <dbReference type="Google" id="ProtNLM"/>
    </source>
</evidence>
<dbReference type="Gene3D" id="1.10.10.10">
    <property type="entry name" value="Winged helix-like DNA-binding domain superfamily/Winged helix DNA-binding domain"/>
    <property type="match status" value="1"/>
</dbReference>
<feature type="compositionally biased region" description="Low complexity" evidence="8">
    <location>
        <begin position="169"/>
        <end position="183"/>
    </location>
</feature>
<evidence type="ECO:0000256" key="8">
    <source>
        <dbReference type="SAM" id="MobiDB-lite"/>
    </source>
</evidence>
<keyword evidence="2" id="KW-0217">Developmental protein</keyword>
<keyword evidence="5" id="KW-0804">Transcription</keyword>
<dbReference type="STRING" id="7398.A0A1A9ZKF4"/>
<sequence>MGSTAFGDGGGITDIGGINFDVRIKSPAFIFSVAKMYLSSSPTPTKAILAVLQPSSIIWITRSSWGAPSVGPSLSHLIQWYFCLMPPPMPLATTRPCAIYNKSNNNHIIKSTTLKTTTAIRTISIEFELSILKCVQVILFCEFMATGSTTNSNSNKFNSNIPPTQFNQNSNNNNTAAPSSTNSLTNSLTINNSLTNSNSSGVAVIADAATVAIAKDMLQLHHGSAHNNNNNNNSSNNANDGLNCPANNNNNNNNNLNNRNSASLVVTPPAPQQQRPPPPPEHAVGFLKYDDELLYVTEPCTVIGRNSSTSHVHFHVAENNLVSRKHFQVLFDADTREFYVQCLSKNGIFVDDFLQRRTADALKLPPSCYFRFPSTEIRIQFESFLHVADSVSGGVSGAGGINNPLSGNHHSLTSSASTHHMLMSGGSSMSGNVHHVIISPTMTEDMKHQQLYGGQQHHHQQHIHHISGHQQQQHGSMSSGGGGGGNSHILTMDSSNVIYSPLKISIPKKEQKSPYLSPTGKLNSIFSFLKHRHSRIHDFMVDSSFSLIGTISAANSCPASPRQGFHQNQNYSNYSNNNLQNQQDLFQTPSTASYNQNDKPPYSYAQLIVQAISAAPDKQLTLSGIYSFIVKHYPYYRKETNKGWQNSIRHNLSLNRYFIKVARSQDEPGKGSFWRIDPDSGAKLIDHSYKKRRQRSSQGFRPSYGMPRSAPVSPSHMEYSADNSRESSPLQDIVLQSAPGSPGMSLENRNNEGEVVYQNQNVQQSAAAAANNNHQYK</sequence>
<dbReference type="Pfam" id="PF00498">
    <property type="entry name" value="FHA"/>
    <property type="match status" value="1"/>
</dbReference>
<evidence type="ECO:0000256" key="4">
    <source>
        <dbReference type="ARBA" id="ARBA00023125"/>
    </source>
</evidence>
<dbReference type="InterPro" id="IPR036388">
    <property type="entry name" value="WH-like_DNA-bd_sf"/>
</dbReference>
<proteinExistence type="predicted"/>
<accession>A0A1A9ZKF4</accession>
<dbReference type="GO" id="GO:0005634">
    <property type="term" value="C:nucleus"/>
    <property type="evidence" value="ECO:0007669"/>
    <property type="project" value="UniProtKB-SubCell"/>
</dbReference>
<evidence type="ECO:0000313" key="12">
    <source>
        <dbReference type="Proteomes" id="UP000092445"/>
    </source>
</evidence>
<feature type="DNA-binding region" description="Fork-head" evidence="7">
    <location>
        <begin position="599"/>
        <end position="695"/>
    </location>
</feature>
<dbReference type="PRINTS" id="PR00053">
    <property type="entry name" value="FORKHEAD"/>
</dbReference>
<feature type="region of interest" description="Disordered" evidence="8">
    <location>
        <begin position="455"/>
        <end position="487"/>
    </location>
</feature>
<evidence type="ECO:0000256" key="2">
    <source>
        <dbReference type="ARBA" id="ARBA00022473"/>
    </source>
</evidence>
<feature type="compositionally biased region" description="Basic residues" evidence="8">
    <location>
        <begin position="456"/>
        <end position="467"/>
    </location>
</feature>
<feature type="region of interest" description="Disordered" evidence="8">
    <location>
        <begin position="152"/>
        <end position="183"/>
    </location>
</feature>
<dbReference type="SUPFAM" id="SSF46785">
    <property type="entry name" value="Winged helix' DNA-binding domain"/>
    <property type="match status" value="1"/>
</dbReference>
<dbReference type="CDD" id="cd20026">
    <property type="entry name" value="FH_FOXK"/>
    <property type="match status" value="1"/>
</dbReference>
<dbReference type="PROSITE" id="PS50039">
    <property type="entry name" value="FORK_HEAD_3"/>
    <property type="match status" value="1"/>
</dbReference>
<dbReference type="VEuPathDB" id="VectorBase:GPAI017559"/>
<feature type="region of interest" description="Disordered" evidence="8">
    <location>
        <begin position="223"/>
        <end position="283"/>
    </location>
</feature>
<name>A0A1A9ZKF4_GLOPL</name>
<organism evidence="11 12">
    <name type="scientific">Glossina pallidipes</name>
    <name type="common">Tsetse fly</name>
    <dbReference type="NCBI Taxonomy" id="7398"/>
    <lineage>
        <taxon>Eukaryota</taxon>
        <taxon>Metazoa</taxon>
        <taxon>Ecdysozoa</taxon>
        <taxon>Arthropoda</taxon>
        <taxon>Hexapoda</taxon>
        <taxon>Insecta</taxon>
        <taxon>Pterygota</taxon>
        <taxon>Neoptera</taxon>
        <taxon>Endopterygota</taxon>
        <taxon>Diptera</taxon>
        <taxon>Brachycera</taxon>
        <taxon>Muscomorpha</taxon>
        <taxon>Hippoboscoidea</taxon>
        <taxon>Glossinidae</taxon>
        <taxon>Glossina</taxon>
    </lineage>
</organism>
<dbReference type="EnsemblMetazoa" id="GPAI017559-RA">
    <property type="protein sequence ID" value="GPAI017559-PA"/>
    <property type="gene ID" value="GPAI017559"/>
</dbReference>
<feature type="region of interest" description="Disordered" evidence="8">
    <location>
        <begin position="685"/>
        <end position="777"/>
    </location>
</feature>
<feature type="compositionally biased region" description="Low complexity" evidence="8">
    <location>
        <begin position="468"/>
        <end position="477"/>
    </location>
</feature>
<evidence type="ECO:0000256" key="7">
    <source>
        <dbReference type="PROSITE-ProRule" id="PRU00089"/>
    </source>
</evidence>
<dbReference type="InterPro" id="IPR000253">
    <property type="entry name" value="FHA_dom"/>
</dbReference>
<dbReference type="GO" id="GO:0000978">
    <property type="term" value="F:RNA polymerase II cis-regulatory region sequence-specific DNA binding"/>
    <property type="evidence" value="ECO:0007669"/>
    <property type="project" value="TreeGrafter"/>
</dbReference>
<dbReference type="SUPFAM" id="SSF49879">
    <property type="entry name" value="SMAD/FHA domain"/>
    <property type="match status" value="1"/>
</dbReference>